<dbReference type="AlphaFoldDB" id="A0A182NMZ0"/>
<dbReference type="STRING" id="7168.A0A182NMZ0"/>
<dbReference type="Proteomes" id="UP000075884">
    <property type="component" value="Unassembled WGS sequence"/>
</dbReference>
<protein>
    <recommendedName>
        <fullName evidence="2">DUF7083 domain-containing protein</fullName>
    </recommendedName>
</protein>
<dbReference type="InterPro" id="IPR055510">
    <property type="entry name" value="DUF7083"/>
</dbReference>
<name>A0A182NMZ0_9DIPT</name>
<accession>A0A182NMZ0</accession>
<feature type="domain" description="DUF7083" evidence="2">
    <location>
        <begin position="71"/>
        <end position="142"/>
    </location>
</feature>
<reference evidence="3" key="2">
    <citation type="submission" date="2020-05" db="UniProtKB">
        <authorList>
            <consortium name="EnsemblMetazoa"/>
        </authorList>
    </citation>
    <scope>IDENTIFICATION</scope>
    <source>
        <strain evidence="3">WRAIR2</strain>
    </source>
</reference>
<dbReference type="Pfam" id="PF23309">
    <property type="entry name" value="DUF7083"/>
    <property type="match status" value="1"/>
</dbReference>
<proteinExistence type="predicted"/>
<keyword evidence="4" id="KW-1185">Reference proteome</keyword>
<organism evidence="3 4">
    <name type="scientific">Anopheles dirus</name>
    <dbReference type="NCBI Taxonomy" id="7168"/>
    <lineage>
        <taxon>Eukaryota</taxon>
        <taxon>Metazoa</taxon>
        <taxon>Ecdysozoa</taxon>
        <taxon>Arthropoda</taxon>
        <taxon>Hexapoda</taxon>
        <taxon>Insecta</taxon>
        <taxon>Pterygota</taxon>
        <taxon>Neoptera</taxon>
        <taxon>Endopterygota</taxon>
        <taxon>Diptera</taxon>
        <taxon>Nematocera</taxon>
        <taxon>Culicoidea</taxon>
        <taxon>Culicidae</taxon>
        <taxon>Anophelinae</taxon>
        <taxon>Anopheles</taxon>
    </lineage>
</organism>
<evidence type="ECO:0000259" key="2">
    <source>
        <dbReference type="Pfam" id="PF23309"/>
    </source>
</evidence>
<feature type="region of interest" description="Disordered" evidence="1">
    <location>
        <begin position="1"/>
        <end position="27"/>
    </location>
</feature>
<dbReference type="EnsemblMetazoa" id="ADIR009025-RA">
    <property type="protein sequence ID" value="ADIR009025-PA"/>
    <property type="gene ID" value="ADIR009025"/>
</dbReference>
<evidence type="ECO:0000313" key="3">
    <source>
        <dbReference type="EnsemblMetazoa" id="ADIR009025-PA"/>
    </source>
</evidence>
<reference evidence="4" key="1">
    <citation type="submission" date="2013-03" db="EMBL/GenBank/DDBJ databases">
        <title>The Genome Sequence of Anopheles dirus WRAIR2.</title>
        <authorList>
            <consortium name="The Broad Institute Genomics Platform"/>
            <person name="Neafsey D.E."/>
            <person name="Walton C."/>
            <person name="Walker B."/>
            <person name="Young S.K."/>
            <person name="Zeng Q."/>
            <person name="Gargeya S."/>
            <person name="Fitzgerald M."/>
            <person name="Haas B."/>
            <person name="Abouelleil A."/>
            <person name="Allen A.W."/>
            <person name="Alvarado L."/>
            <person name="Arachchi H.M."/>
            <person name="Berlin A.M."/>
            <person name="Chapman S.B."/>
            <person name="Gainer-Dewar J."/>
            <person name="Goldberg J."/>
            <person name="Griggs A."/>
            <person name="Gujja S."/>
            <person name="Hansen M."/>
            <person name="Howarth C."/>
            <person name="Imamovic A."/>
            <person name="Ireland A."/>
            <person name="Larimer J."/>
            <person name="McCowan C."/>
            <person name="Murphy C."/>
            <person name="Pearson M."/>
            <person name="Poon T.W."/>
            <person name="Priest M."/>
            <person name="Roberts A."/>
            <person name="Saif S."/>
            <person name="Shea T."/>
            <person name="Sisk P."/>
            <person name="Sykes S."/>
            <person name="Wortman J."/>
            <person name="Nusbaum C."/>
            <person name="Birren B."/>
        </authorList>
    </citation>
    <scope>NUCLEOTIDE SEQUENCE [LARGE SCALE GENOMIC DNA]</scope>
    <source>
        <strain evidence="4">WRAIR2</strain>
    </source>
</reference>
<feature type="compositionally biased region" description="Polar residues" evidence="1">
    <location>
        <begin position="1"/>
        <end position="13"/>
    </location>
</feature>
<sequence>MNPSDPNGDQQPSRSRHADHQQPGVHEANHSTAWILETFKQQQAILHQQQETFMKQQECFLTRMISTISVREAVTEFRYDPEEGVTFAAWFGRYEDMFDKDAAKLTDDAKVRLLLRKLGTKEHERYNSYILPHKASIYRLDYLSELWNLHSVYPIKLLDLSFMTRVKLYGQLLKRFIYRFLHVKTPKE</sequence>
<evidence type="ECO:0000256" key="1">
    <source>
        <dbReference type="SAM" id="MobiDB-lite"/>
    </source>
</evidence>
<dbReference type="VEuPathDB" id="VectorBase:ADIR009025"/>
<evidence type="ECO:0000313" key="4">
    <source>
        <dbReference type="Proteomes" id="UP000075884"/>
    </source>
</evidence>